<protein>
    <submittedName>
        <fullName evidence="1">Uncharacterized protein</fullName>
    </submittedName>
</protein>
<dbReference type="Proteomes" id="UP000188268">
    <property type="component" value="Unassembled WGS sequence"/>
</dbReference>
<dbReference type="EMBL" id="AWWV01014849">
    <property type="protein sequence ID" value="OMO54898.1"/>
    <property type="molecule type" value="Genomic_DNA"/>
</dbReference>
<name>A0A1R3G9X1_COCAP</name>
<keyword evidence="2" id="KW-1185">Reference proteome</keyword>
<dbReference type="AlphaFoldDB" id="A0A1R3G9X1"/>
<proteinExistence type="predicted"/>
<organism evidence="1 2">
    <name type="scientific">Corchorus capsularis</name>
    <name type="common">Jute</name>
    <dbReference type="NCBI Taxonomy" id="210143"/>
    <lineage>
        <taxon>Eukaryota</taxon>
        <taxon>Viridiplantae</taxon>
        <taxon>Streptophyta</taxon>
        <taxon>Embryophyta</taxon>
        <taxon>Tracheophyta</taxon>
        <taxon>Spermatophyta</taxon>
        <taxon>Magnoliopsida</taxon>
        <taxon>eudicotyledons</taxon>
        <taxon>Gunneridae</taxon>
        <taxon>Pentapetalae</taxon>
        <taxon>rosids</taxon>
        <taxon>malvids</taxon>
        <taxon>Malvales</taxon>
        <taxon>Malvaceae</taxon>
        <taxon>Grewioideae</taxon>
        <taxon>Apeibeae</taxon>
        <taxon>Corchorus</taxon>
    </lineage>
</organism>
<sequence length="55" mass="5947">MELCCKDTTLLAVAASPVPSGRLPRVKFAFLCESGDVMFHQPTMVTLLHVSRNGA</sequence>
<dbReference type="Gramene" id="OMO54898">
    <property type="protein sequence ID" value="OMO54898"/>
    <property type="gene ID" value="CCACVL1_27482"/>
</dbReference>
<evidence type="ECO:0000313" key="2">
    <source>
        <dbReference type="Proteomes" id="UP000188268"/>
    </source>
</evidence>
<evidence type="ECO:0000313" key="1">
    <source>
        <dbReference type="EMBL" id="OMO54898.1"/>
    </source>
</evidence>
<comment type="caution">
    <text evidence="1">The sequence shown here is derived from an EMBL/GenBank/DDBJ whole genome shotgun (WGS) entry which is preliminary data.</text>
</comment>
<accession>A0A1R3G9X1</accession>
<gene>
    <name evidence="1" type="ORF">CCACVL1_27482</name>
</gene>
<reference evidence="1 2" key="1">
    <citation type="submission" date="2013-09" db="EMBL/GenBank/DDBJ databases">
        <title>Corchorus capsularis genome sequencing.</title>
        <authorList>
            <person name="Alam M."/>
            <person name="Haque M.S."/>
            <person name="Islam M.S."/>
            <person name="Emdad E.M."/>
            <person name="Islam M.M."/>
            <person name="Ahmed B."/>
            <person name="Halim A."/>
            <person name="Hossen Q.M.M."/>
            <person name="Hossain M.Z."/>
            <person name="Ahmed R."/>
            <person name="Khan M.M."/>
            <person name="Islam R."/>
            <person name="Rashid M.M."/>
            <person name="Khan S.A."/>
            <person name="Rahman M.S."/>
            <person name="Alam M."/>
        </authorList>
    </citation>
    <scope>NUCLEOTIDE SEQUENCE [LARGE SCALE GENOMIC DNA]</scope>
    <source>
        <strain evidence="2">cv. CVL-1</strain>
        <tissue evidence="1">Whole seedling</tissue>
    </source>
</reference>